<organism evidence="1">
    <name type="scientific">Utricularia reniformis</name>
    <dbReference type="NCBI Taxonomy" id="192314"/>
    <lineage>
        <taxon>Eukaryota</taxon>
        <taxon>Viridiplantae</taxon>
        <taxon>Streptophyta</taxon>
        <taxon>Embryophyta</taxon>
        <taxon>Tracheophyta</taxon>
        <taxon>Spermatophyta</taxon>
        <taxon>Magnoliopsida</taxon>
        <taxon>eudicotyledons</taxon>
        <taxon>Gunneridae</taxon>
        <taxon>Pentapetalae</taxon>
        <taxon>asterids</taxon>
        <taxon>lamiids</taxon>
        <taxon>Lamiales</taxon>
        <taxon>Lentibulariaceae</taxon>
        <taxon>Utricularia</taxon>
    </lineage>
</organism>
<reference evidence="1" key="1">
    <citation type="submission" date="2017-03" db="EMBL/GenBank/DDBJ databases">
        <title>The mitochondrial genome of the carnivorous plant Utricularia reniformis (Lentibulariaceae): structure, comparative analysis and evolutionary landmarks.</title>
        <authorList>
            <person name="Silva S.R."/>
            <person name="Alvarenga D.O."/>
            <person name="Michael T.P."/>
            <person name="Miranda V.F.O."/>
            <person name="Varani A.M."/>
        </authorList>
    </citation>
    <scope>NUCLEOTIDE SEQUENCE</scope>
</reference>
<accession>A0A1Y0B140</accession>
<sequence length="59" mass="6719">MPGSRTISVNILRHSPKQGRKELGLSKVLELRLLTRLNLLFISMPVMLEPVRYGFSLLV</sequence>
<gene>
    <name evidence="1" type="ORF">AEK19_MT0837</name>
    <name evidence="2" type="ORF">AEK19_MT1872</name>
</gene>
<proteinExistence type="predicted"/>
<protein>
    <submittedName>
        <fullName evidence="1">Uncharacterized protein</fullName>
    </submittedName>
</protein>
<keyword evidence="1" id="KW-0496">Mitochondrion</keyword>
<dbReference type="EMBL" id="KY774314">
    <property type="protein sequence ID" value="ART32042.1"/>
    <property type="molecule type" value="Genomic_DNA"/>
</dbReference>
<evidence type="ECO:0000313" key="1">
    <source>
        <dbReference type="EMBL" id="ART31069.1"/>
    </source>
</evidence>
<evidence type="ECO:0000313" key="2">
    <source>
        <dbReference type="EMBL" id="ART32042.1"/>
    </source>
</evidence>
<geneLocation type="mitochondrion" evidence="1"/>
<dbReference type="AlphaFoldDB" id="A0A1Y0B140"/>
<name>A0A1Y0B140_9LAMI</name>
<dbReference type="EMBL" id="KY774314">
    <property type="protein sequence ID" value="ART31069.1"/>
    <property type="molecule type" value="Genomic_DNA"/>
</dbReference>